<gene>
    <name evidence="1" type="ordered locus">UWK_01725</name>
</gene>
<dbReference type="EMBL" id="CP003985">
    <property type="protein sequence ID" value="AGF78283.1"/>
    <property type="molecule type" value="Genomic_DNA"/>
</dbReference>
<evidence type="ECO:0008006" key="3">
    <source>
        <dbReference type="Google" id="ProtNLM"/>
    </source>
</evidence>
<proteinExistence type="predicted"/>
<sequence length="109" mass="12505">MFYVERGKKGKIVAIRREADTAEMELKEAVDDEIIEFLIDEKTNDSLIRLLASTDVGGMRVLEDLINLLVNKNIIMLTELPHDAQVKLRQRQQIRQSLGKETIIVDDII</sequence>
<accession>M1P470</accession>
<dbReference type="RefSeq" id="WP_015403974.1">
    <property type="nucleotide sequence ID" value="NC_020304.1"/>
</dbReference>
<dbReference type="HOGENOM" id="CLU_166086_0_0_7"/>
<name>M1P470_DESSD</name>
<protein>
    <recommendedName>
        <fullName evidence="3">Tryptophan synthase subunit beta like protein</fullName>
    </recommendedName>
</protein>
<keyword evidence="2" id="KW-1185">Reference proteome</keyword>
<organism evidence="1 2">
    <name type="scientific">Desulfocapsa sulfexigens (strain DSM 10523 / SB164P1)</name>
    <dbReference type="NCBI Taxonomy" id="1167006"/>
    <lineage>
        <taxon>Bacteria</taxon>
        <taxon>Pseudomonadati</taxon>
        <taxon>Thermodesulfobacteriota</taxon>
        <taxon>Desulfobulbia</taxon>
        <taxon>Desulfobulbales</taxon>
        <taxon>Desulfocapsaceae</taxon>
        <taxon>Desulfocapsa</taxon>
    </lineage>
</organism>
<dbReference type="Proteomes" id="UP000011721">
    <property type="component" value="Chromosome"/>
</dbReference>
<dbReference type="STRING" id="1167006.UWK_01725"/>
<evidence type="ECO:0000313" key="1">
    <source>
        <dbReference type="EMBL" id="AGF78283.1"/>
    </source>
</evidence>
<reference evidence="2" key="1">
    <citation type="journal article" date="2013" name="Stand. Genomic Sci.">
        <title>Complete genome sequence of Desulfocapsa sulfexigens, a marine deltaproteobacterium specialized in disproportionating inorganic sulfur compounds.</title>
        <authorList>
            <person name="Finster K.W."/>
            <person name="Kjeldsen K.U."/>
            <person name="Kube M."/>
            <person name="Reinhardt R."/>
            <person name="Mussmann M."/>
            <person name="Amann R."/>
            <person name="Schreiber L."/>
        </authorList>
    </citation>
    <scope>NUCLEOTIDE SEQUENCE [LARGE SCALE GENOMIC DNA]</scope>
    <source>
        <strain evidence="2">DSM 10523 / SB164P1</strain>
    </source>
</reference>
<dbReference type="AlphaFoldDB" id="M1P470"/>
<evidence type="ECO:0000313" key="2">
    <source>
        <dbReference type="Proteomes" id="UP000011721"/>
    </source>
</evidence>
<dbReference type="KEGG" id="dsf:UWK_01725"/>
<dbReference type="OrthoDB" id="8527830at2"/>